<dbReference type="InterPro" id="IPR046883">
    <property type="entry name" value="T6SS_FHA_C"/>
</dbReference>
<dbReference type="AlphaFoldDB" id="A0A0E1NUQ5"/>
<dbReference type="RefSeq" id="WP_002212103.1">
    <property type="nucleotide sequence ID" value="NC_008150.1"/>
</dbReference>
<dbReference type="CDD" id="cd00060">
    <property type="entry name" value="FHA"/>
    <property type="match status" value="1"/>
</dbReference>
<dbReference type="HOGENOM" id="CLU_051329_1_0_6"/>
<evidence type="ECO:0000259" key="2">
    <source>
        <dbReference type="Pfam" id="PF00498"/>
    </source>
</evidence>
<dbReference type="NCBIfam" id="TIGR03354">
    <property type="entry name" value="VI_FHA"/>
    <property type="match status" value="1"/>
</dbReference>
<reference evidence="4 5" key="1">
    <citation type="journal article" date="2006" name="J. Bacteriol.">
        <title>Complete genome sequence of Yersinia pestis strains Antiqua and Nepal516: evidence of gene reduction in an emerging pathogen.</title>
        <authorList>
            <person name="Chain P.S."/>
            <person name="Hu P."/>
            <person name="Malfatti S.A."/>
            <person name="Radnedge L."/>
            <person name="Larimer F."/>
            <person name="Vergez L.M."/>
            <person name="Worsham P."/>
            <person name="Chu M.C."/>
            <person name="Andersen G.L."/>
        </authorList>
    </citation>
    <scope>NUCLEOTIDE SEQUENCE [LARGE SCALE GENOMIC DNA]</scope>
    <source>
        <strain evidence="4 5">Antiqua</strain>
    </source>
</reference>
<evidence type="ECO:0000256" key="1">
    <source>
        <dbReference type="SAM" id="MobiDB-lite"/>
    </source>
</evidence>
<evidence type="ECO:0008006" key="6">
    <source>
        <dbReference type="Google" id="ProtNLM"/>
    </source>
</evidence>
<dbReference type="Pfam" id="PF20232">
    <property type="entry name" value="T6SS_FHA_C"/>
    <property type="match status" value="1"/>
</dbReference>
<evidence type="ECO:0000313" key="4">
    <source>
        <dbReference type="EMBL" id="ABG15360.1"/>
    </source>
</evidence>
<sequence>MDKKQPTLSLRVVNSDKLESGKQASSLFHTQGGSVGSDGSHHWSIQDQGGNISPSQFAIEWRDGSFCLRMLNGSLNINHSMLTPNSGFVRLQQGDEMTLGNLVIKSHISRSAADMIDPLMVSPESLVSSYSNPMDAMMEGEPLASPHHQQDSRLAATVSHNFSHDPLRVLETESLTTQGHDAVISDADHSLQQDRYRNPLFSSPLSDTPKDSAMDQAFIDLPQISTFLNGKQAGGKPEGLNNQMEQHHVAITPLMRGFDAQLPIRNSQEAHDFLEEAGKTLKATIEGLLALQRSQHGLRDKHLRPIEDNPLRLNMDYDTTLNLMFADQKSPVHLSAPAAVAESLDNLRLHHQANQQAITQALNTMLEAFSPERLLTRFTHYLRSNERQEQDSAWAWDMYKNYYNELASSRQQGFEKLFGEVYEQAYDRALRQGMKDSE</sequence>
<dbReference type="GeneID" id="57975020"/>
<dbReference type="InterPro" id="IPR000253">
    <property type="entry name" value="FHA_dom"/>
</dbReference>
<dbReference type="InterPro" id="IPR017735">
    <property type="entry name" value="T6SS_FHA"/>
</dbReference>
<dbReference type="EMBL" id="CP000308">
    <property type="protein sequence ID" value="ABG15360.1"/>
    <property type="molecule type" value="Genomic_DNA"/>
</dbReference>
<dbReference type="InterPro" id="IPR008984">
    <property type="entry name" value="SMAD_FHA_dom_sf"/>
</dbReference>
<accession>A0A0E1NUQ5</accession>
<evidence type="ECO:0000313" key="5">
    <source>
        <dbReference type="Proteomes" id="UP000001971"/>
    </source>
</evidence>
<feature type="domain" description="Type VI secretion system FHA" evidence="3">
    <location>
        <begin position="266"/>
        <end position="428"/>
    </location>
</feature>
<dbReference type="SUPFAM" id="SSF49879">
    <property type="entry name" value="SMAD/FHA domain"/>
    <property type="match status" value="1"/>
</dbReference>
<dbReference type="Proteomes" id="UP000001971">
    <property type="component" value="Chromosome"/>
</dbReference>
<evidence type="ECO:0000259" key="3">
    <source>
        <dbReference type="Pfam" id="PF20232"/>
    </source>
</evidence>
<feature type="domain" description="FHA" evidence="2">
    <location>
        <begin position="34"/>
        <end position="100"/>
    </location>
</feature>
<proteinExistence type="predicted"/>
<feature type="region of interest" description="Disordered" evidence="1">
    <location>
        <begin position="27"/>
        <end position="47"/>
    </location>
</feature>
<gene>
    <name evidence="4" type="ordered locus">YPA_3398</name>
</gene>
<name>A0A0E1NUQ5_YERPA</name>
<protein>
    <recommendedName>
        <fullName evidence="6">FHA domain-containing protein</fullName>
    </recommendedName>
</protein>
<dbReference type="KEGG" id="ypa:YPA_3398"/>
<dbReference type="Pfam" id="PF00498">
    <property type="entry name" value="FHA"/>
    <property type="match status" value="1"/>
</dbReference>
<dbReference type="PATRIC" id="fig|360102.15.peg.2136"/>
<organism evidence="4 5">
    <name type="scientific">Yersinia pestis bv. Antiqua (strain Antiqua)</name>
    <dbReference type="NCBI Taxonomy" id="360102"/>
    <lineage>
        <taxon>Bacteria</taxon>
        <taxon>Pseudomonadati</taxon>
        <taxon>Pseudomonadota</taxon>
        <taxon>Gammaproteobacteria</taxon>
        <taxon>Enterobacterales</taxon>
        <taxon>Yersiniaceae</taxon>
        <taxon>Yersinia</taxon>
    </lineage>
</organism>